<dbReference type="EMBL" id="PQFF01000109">
    <property type="protein sequence ID" value="RHZ81714.1"/>
    <property type="molecule type" value="Genomic_DNA"/>
</dbReference>
<dbReference type="Gene3D" id="3.30.710.10">
    <property type="entry name" value="Potassium Channel Kv1.1, Chain A"/>
    <property type="match status" value="1"/>
</dbReference>
<evidence type="ECO:0000313" key="4">
    <source>
        <dbReference type="Proteomes" id="UP000266861"/>
    </source>
</evidence>
<evidence type="ECO:0000313" key="3">
    <source>
        <dbReference type="EMBL" id="RHZ81714.1"/>
    </source>
</evidence>
<dbReference type="Gene3D" id="1.25.40.420">
    <property type="match status" value="1"/>
</dbReference>
<dbReference type="Pfam" id="PF00651">
    <property type="entry name" value="BTB"/>
    <property type="match status" value="1"/>
</dbReference>
<dbReference type="PROSITE" id="PS51886">
    <property type="entry name" value="TLDC"/>
    <property type="match status" value="1"/>
</dbReference>
<accession>A0A397J949</accession>
<dbReference type="SMART" id="SM00225">
    <property type="entry name" value="BTB"/>
    <property type="match status" value="1"/>
</dbReference>
<dbReference type="SUPFAM" id="SSF54695">
    <property type="entry name" value="POZ domain"/>
    <property type="match status" value="1"/>
</dbReference>
<name>A0A397J949_9GLOM</name>
<dbReference type="PANTHER" id="PTHR45774:SF3">
    <property type="entry name" value="BTB (POZ) DOMAIN-CONTAINING 2B-RELATED"/>
    <property type="match status" value="1"/>
</dbReference>
<evidence type="ECO:0000259" key="1">
    <source>
        <dbReference type="PROSITE" id="PS50097"/>
    </source>
</evidence>
<dbReference type="PROSITE" id="PS50097">
    <property type="entry name" value="BTB"/>
    <property type="match status" value="1"/>
</dbReference>
<dbReference type="PANTHER" id="PTHR45774">
    <property type="entry name" value="BTB/POZ DOMAIN-CONTAINING"/>
    <property type="match status" value="1"/>
</dbReference>
<dbReference type="InterPro" id="IPR000210">
    <property type="entry name" value="BTB/POZ_dom"/>
</dbReference>
<dbReference type="InterPro" id="IPR011705">
    <property type="entry name" value="BACK"/>
</dbReference>
<feature type="domain" description="BTB" evidence="1">
    <location>
        <begin position="23"/>
        <end position="96"/>
    </location>
</feature>
<feature type="domain" description="TLDc" evidence="2">
    <location>
        <begin position="459"/>
        <end position="629"/>
    </location>
</feature>
<reference evidence="3 4" key="1">
    <citation type="submission" date="2018-08" db="EMBL/GenBank/DDBJ databases">
        <title>Genome and evolution of the arbuscular mycorrhizal fungus Diversispora epigaea (formerly Glomus versiforme) and its bacterial endosymbionts.</title>
        <authorList>
            <person name="Sun X."/>
            <person name="Fei Z."/>
            <person name="Harrison M."/>
        </authorList>
    </citation>
    <scope>NUCLEOTIDE SEQUENCE [LARGE SCALE GENOMIC DNA]</scope>
    <source>
        <strain evidence="3 4">IT104</strain>
    </source>
</reference>
<comment type="caution">
    <text evidence="3">The sequence shown here is derived from an EMBL/GenBank/DDBJ whole genome shotgun (WGS) entry which is preliminary data.</text>
</comment>
<dbReference type="Pfam" id="PF07707">
    <property type="entry name" value="BACK"/>
    <property type="match status" value="1"/>
</dbReference>
<protein>
    <recommendedName>
        <fullName evidence="5">BTB domain-containing protein</fullName>
    </recommendedName>
</protein>
<dbReference type="Pfam" id="PF07534">
    <property type="entry name" value="TLD"/>
    <property type="match status" value="1"/>
</dbReference>
<dbReference type="AlphaFoldDB" id="A0A397J949"/>
<evidence type="ECO:0000259" key="2">
    <source>
        <dbReference type="PROSITE" id="PS51886"/>
    </source>
</evidence>
<keyword evidence="4" id="KW-1185">Reference proteome</keyword>
<dbReference type="CDD" id="cd18186">
    <property type="entry name" value="BTB_POZ_ZBTB_KLHL-like"/>
    <property type="match status" value="1"/>
</dbReference>
<dbReference type="InterPro" id="IPR011333">
    <property type="entry name" value="SKP1/BTB/POZ_sf"/>
</dbReference>
<dbReference type="Proteomes" id="UP000266861">
    <property type="component" value="Unassembled WGS sequence"/>
</dbReference>
<gene>
    <name evidence="3" type="ORF">Glove_117g216</name>
</gene>
<proteinExistence type="predicted"/>
<dbReference type="InterPro" id="IPR006571">
    <property type="entry name" value="TLDc_dom"/>
</dbReference>
<evidence type="ECO:0008006" key="5">
    <source>
        <dbReference type="Google" id="ProtNLM"/>
    </source>
</evidence>
<organism evidence="3 4">
    <name type="scientific">Diversispora epigaea</name>
    <dbReference type="NCBI Taxonomy" id="1348612"/>
    <lineage>
        <taxon>Eukaryota</taxon>
        <taxon>Fungi</taxon>
        <taxon>Fungi incertae sedis</taxon>
        <taxon>Mucoromycota</taxon>
        <taxon>Glomeromycotina</taxon>
        <taxon>Glomeromycetes</taxon>
        <taxon>Diversisporales</taxon>
        <taxon>Diversisporaceae</taxon>
        <taxon>Diversispora</taxon>
    </lineage>
</organism>
<sequence>MTLNFYENLSNDYVKLLENGNEHNIIIEVGEPPVMQIFKAHSSVLCYRCPYLYDEFKKSTINNDDNIRIIQKPQISVKVFNIIIKYIYGATVNLEKVETSIIFDLLVTANQFQLEELVARLQTFLIENHPSWLKLNFSKIYYSSFQTDFTVLQNYYNYIIENHPNMIFESNDFNTLPEAALVSIIQRDDLQLEESKVWDYVIQWGAAQNKTLPSNLDDWSEKDFQILKNSIQQCLPHIRYFQFSNEHIMEKIYPYQQILEKKLMTDILKYSLIPNKSITSIILPPRNILQITSSILTKEQVLEIASWIDKKEITYKINNLPYRFELILRGSRDGFEKDVFWNLSALVSIIQRDDLQLEESKVWDYVIQWGAAQNKTLPSNLDDWSEKDFQILKNSIQQCLPHIRYFQFSNEHIMEKIYPYQQILEKKLMTDILKYSLIPNKSITSIILPPRNILQITSSILTKEQVLEIASWIDKKEITYKINNLPYRFELILRGSRDGFEKDVFWNLCNQRTNVLVVAKVKDTDEILGGYNPIGWNSNYMNRSFKTNDSFIFSLKNGNIENNILSRVRNASNAIYNYLYGPNFGANDFYSHESGNQIFYIGFTQGYEKLIRKTTGEFSIDDYEIFQISKRKNI</sequence>